<name>A0A1F4Y0P7_9BACT</name>
<dbReference type="Proteomes" id="UP000176943">
    <property type="component" value="Unassembled WGS sequence"/>
</dbReference>
<proteinExistence type="predicted"/>
<protein>
    <submittedName>
        <fullName evidence="1">Uncharacterized protein</fullName>
    </submittedName>
</protein>
<organism evidence="1 2">
    <name type="scientific">Candidatus Adlerbacteria bacterium RIFCSPLOWO2_01_FULL_54_16</name>
    <dbReference type="NCBI Taxonomy" id="1797244"/>
    <lineage>
        <taxon>Bacteria</taxon>
        <taxon>Candidatus Adleribacteriota</taxon>
    </lineage>
</organism>
<gene>
    <name evidence="1" type="ORF">A3B33_02315</name>
</gene>
<evidence type="ECO:0000313" key="2">
    <source>
        <dbReference type="Proteomes" id="UP000176943"/>
    </source>
</evidence>
<accession>A0A1F4Y0P7</accession>
<evidence type="ECO:0000313" key="1">
    <source>
        <dbReference type="EMBL" id="OGC87461.1"/>
    </source>
</evidence>
<reference evidence="1 2" key="1">
    <citation type="journal article" date="2016" name="Nat. Commun.">
        <title>Thousands of microbial genomes shed light on interconnected biogeochemical processes in an aquifer system.</title>
        <authorList>
            <person name="Anantharaman K."/>
            <person name="Brown C.T."/>
            <person name="Hug L.A."/>
            <person name="Sharon I."/>
            <person name="Castelle C.J."/>
            <person name="Probst A.J."/>
            <person name="Thomas B.C."/>
            <person name="Singh A."/>
            <person name="Wilkins M.J."/>
            <person name="Karaoz U."/>
            <person name="Brodie E.L."/>
            <person name="Williams K.H."/>
            <person name="Hubbard S.S."/>
            <person name="Banfield J.F."/>
        </authorList>
    </citation>
    <scope>NUCLEOTIDE SEQUENCE [LARGE SCALE GENOMIC DNA]</scope>
</reference>
<comment type="caution">
    <text evidence="1">The sequence shown here is derived from an EMBL/GenBank/DDBJ whole genome shotgun (WGS) entry which is preliminary data.</text>
</comment>
<sequence length="148" mass="17066">MSVKLKGGANDFRLLAIYRNRFSARVIEITKRCNAWVMSVSCFLTQTARGVHGKVSHILICHSKLDGHRQNIVRRIITTLWRCDTLHDFLLEQPTDEAVVYRIAREAVKFPTNNTLRLAILYTIHHIVENRTAWHFSRPLFGKLGGNL</sequence>
<dbReference type="EMBL" id="MEWY01000002">
    <property type="protein sequence ID" value="OGC87461.1"/>
    <property type="molecule type" value="Genomic_DNA"/>
</dbReference>
<dbReference type="AlphaFoldDB" id="A0A1F4Y0P7"/>